<organism evidence="1 2">
    <name type="scientific">Camelina sativa</name>
    <name type="common">False flax</name>
    <name type="synonym">Myagrum sativum</name>
    <dbReference type="NCBI Taxonomy" id="90675"/>
    <lineage>
        <taxon>Eukaryota</taxon>
        <taxon>Viridiplantae</taxon>
        <taxon>Streptophyta</taxon>
        <taxon>Embryophyta</taxon>
        <taxon>Tracheophyta</taxon>
        <taxon>Spermatophyta</taxon>
        <taxon>Magnoliopsida</taxon>
        <taxon>eudicotyledons</taxon>
        <taxon>Gunneridae</taxon>
        <taxon>Pentapetalae</taxon>
        <taxon>rosids</taxon>
        <taxon>malvids</taxon>
        <taxon>Brassicales</taxon>
        <taxon>Brassicaceae</taxon>
        <taxon>Camelineae</taxon>
        <taxon>Camelina</taxon>
    </lineage>
</organism>
<name>A0ABM1RKV5_CAMSA</name>
<dbReference type="RefSeq" id="XP_019099643.1">
    <property type="nucleotide sequence ID" value="XM_019244098.1"/>
</dbReference>
<reference evidence="1" key="1">
    <citation type="journal article" date="2014" name="Nat. Commun.">
        <title>The emerging biofuel crop Camelina sativa retains a highly undifferentiated hexaploid genome structure.</title>
        <authorList>
            <person name="Kagale S."/>
            <person name="Koh C."/>
            <person name="Nixon J."/>
            <person name="Bollina V."/>
            <person name="Clarke W.E."/>
            <person name="Tuteja R."/>
            <person name="Spillane C."/>
            <person name="Robinson S.J."/>
            <person name="Links M.G."/>
            <person name="Clarke C."/>
            <person name="Higgins E.E."/>
            <person name="Huebert T."/>
            <person name="Sharpe A.G."/>
            <person name="Parkin I.A."/>
        </authorList>
    </citation>
    <scope>NUCLEOTIDE SEQUENCE [LARGE SCALE GENOMIC DNA]</scope>
    <source>
        <strain evidence="1">cv. DH55</strain>
    </source>
</reference>
<sequence length="595" mass="69865">MHSYLMHFFACSEKEKLAFVSNFLGGQAKSWFHKEQSWIPFNSWSEVKDGLSLMFGNDRYQKRVGLELDRKLEQWIKDFDRKHQKLEKTLGTSVDVLQEIESSGYIVLQAKLIPRHASASRETFSQFQVQDSSLEPSLKFSNESLDAMEDSSVFCEQSHVVVHASEVVEFSEMFTSVKNTQCELQVFDKMLVGDKRRKQKHKQRKHLKAWRFKFKLRSGIQQLKDSCSFASVGSNGKQNSFKPWRRMRQSPRSQFICKMRMRLDLRGLYQLCCGEVKFHMKRKWTLQLHNTKPATSPISRIHKDTVKFHIGNSWSDCDVAVLMAKGVLWFRAINGKPMAASIVQTQETETFPVEDSNRTEEAILHKELVAQNHFILQQEAFQDQKWLTMLWRCKPWRRLRHPPISRLLCHMRGRYDLQGLLQFFYEDMKLYLKHKWRSKRLHSFSSFLMFDLQRTTLSGPELEFTMDATIVTQFLHGDEKFHVLWGLVHLQFGEWISLSELDSLMPYDLQTSSIYSCAMEYTMGAKLQWDKIVILITETRLHQKLFRMQKVGIQESSSIWHSWRRKTVTVVASSLFLRSQGQYLCLATAIFSLKA</sequence>
<gene>
    <name evidence="2" type="primary">LOC109132475</name>
</gene>
<accession>A0ABM1RKV5</accession>
<keyword evidence="1" id="KW-1185">Reference proteome</keyword>
<proteinExistence type="predicted"/>
<reference evidence="2" key="2">
    <citation type="submission" date="2025-08" db="UniProtKB">
        <authorList>
            <consortium name="RefSeq"/>
        </authorList>
    </citation>
    <scope>IDENTIFICATION</scope>
    <source>
        <tissue evidence="2">Leaf</tissue>
    </source>
</reference>
<evidence type="ECO:0000313" key="1">
    <source>
        <dbReference type="Proteomes" id="UP000694864"/>
    </source>
</evidence>
<dbReference type="GeneID" id="109132475"/>
<evidence type="ECO:0000313" key="2">
    <source>
        <dbReference type="RefSeq" id="XP_019099643.1"/>
    </source>
</evidence>
<dbReference type="Proteomes" id="UP000694864">
    <property type="component" value="Chromosome 4"/>
</dbReference>
<protein>
    <submittedName>
        <fullName evidence="2">Uncharacterized protein LOC109132475</fullName>
    </submittedName>
</protein>